<keyword evidence="4" id="KW-0812">Transmembrane</keyword>
<dbReference type="OrthoDB" id="3261089at2"/>
<comment type="subcellular location">
    <subcellularLocation>
        <location evidence="1">Secreted</location>
    </subcellularLocation>
</comment>
<dbReference type="Pfam" id="PF14449">
    <property type="entry name" value="PT-TG"/>
    <property type="match status" value="1"/>
</dbReference>
<keyword evidence="7" id="KW-1185">Reference proteome</keyword>
<dbReference type="EMBL" id="NOWF01000009">
    <property type="protein sequence ID" value="OYD06723.1"/>
    <property type="molecule type" value="Genomic_DNA"/>
</dbReference>
<evidence type="ECO:0000259" key="5">
    <source>
        <dbReference type="Pfam" id="PF14449"/>
    </source>
</evidence>
<evidence type="ECO:0000256" key="4">
    <source>
        <dbReference type="SAM" id="Phobius"/>
    </source>
</evidence>
<dbReference type="Proteomes" id="UP000215459">
    <property type="component" value="Unassembled WGS sequence"/>
</dbReference>
<evidence type="ECO:0000313" key="6">
    <source>
        <dbReference type="EMBL" id="OYD06723.1"/>
    </source>
</evidence>
<feature type="transmembrane region" description="Helical" evidence="4">
    <location>
        <begin position="21"/>
        <end position="43"/>
    </location>
</feature>
<feature type="compositionally biased region" description="Basic and acidic residues" evidence="3">
    <location>
        <begin position="73"/>
        <end position="84"/>
    </location>
</feature>
<dbReference type="InterPro" id="IPR027797">
    <property type="entry name" value="PT-TG_dom"/>
</dbReference>
<keyword evidence="4" id="KW-0472">Membrane</keyword>
<comment type="caution">
    <text evidence="6">The sequence shown here is derived from an EMBL/GenBank/DDBJ whole genome shotgun (WGS) entry which is preliminary data.</text>
</comment>
<reference evidence="6 7" key="1">
    <citation type="submission" date="2017-07" db="EMBL/GenBank/DDBJ databases">
        <title>The genome sequence of Paludifilum halophilum highlights mechanisms for microbial adaptation to high salt environemnts.</title>
        <authorList>
            <person name="Belbahri L."/>
        </authorList>
    </citation>
    <scope>NUCLEOTIDE SEQUENCE [LARGE SCALE GENOMIC DNA]</scope>
    <source>
        <strain evidence="6 7">DSM 102817</strain>
    </source>
</reference>
<sequence length="369" mass="39830">MILLRFFNKFFHVFRSKNGSPAIEYVTVIAAGLALAMILNTVLHDWSIQQTLRDKVAEVINGTAEGTNSNQEKPQDKEPKREDIFSDLSTDPDDISTTPQTLKQDSSDRDDVQPTGSDGPKKDSPFLSSFLDDIGLGETGKEIVSMIGDAIPFVSNAKSLYEARTGVDPATGESLNGIWYGLSVVGIVPVIGNFGKWGKLIAKGGPKLFKGIGDFFRGAAQGAKSLFRSPGPAPAGGPEDPGGSMWDDIKDAWDSMWNAKGKGNGGGSGGNNKKKSGPGKKTSVTFGKPIEYVHQGKKVKLRVDAEPDGNKIQIQAGGGKNSEIDIRIEPDEPLEPQIPKKMRKKLGKGKTQELIKNLEKAVKYVKEFQ</sequence>
<evidence type="ECO:0000256" key="3">
    <source>
        <dbReference type="SAM" id="MobiDB-lite"/>
    </source>
</evidence>
<evidence type="ECO:0000256" key="2">
    <source>
        <dbReference type="ARBA" id="ARBA00022525"/>
    </source>
</evidence>
<evidence type="ECO:0000256" key="1">
    <source>
        <dbReference type="ARBA" id="ARBA00004613"/>
    </source>
</evidence>
<dbReference type="RefSeq" id="WP_094265287.1">
    <property type="nucleotide sequence ID" value="NZ_NOWF01000009.1"/>
</dbReference>
<name>A0A235B375_9BACL</name>
<dbReference type="AlphaFoldDB" id="A0A235B375"/>
<keyword evidence="4" id="KW-1133">Transmembrane helix</keyword>
<dbReference type="GO" id="GO:0005576">
    <property type="term" value="C:extracellular region"/>
    <property type="evidence" value="ECO:0007669"/>
    <property type="project" value="UniProtKB-SubCell"/>
</dbReference>
<feature type="region of interest" description="Disordered" evidence="3">
    <location>
        <begin position="226"/>
        <end position="285"/>
    </location>
</feature>
<feature type="compositionally biased region" description="Polar residues" evidence="3">
    <location>
        <begin position="95"/>
        <end position="104"/>
    </location>
</feature>
<organism evidence="6 7">
    <name type="scientific">Paludifilum halophilum</name>
    <dbReference type="NCBI Taxonomy" id="1642702"/>
    <lineage>
        <taxon>Bacteria</taxon>
        <taxon>Bacillati</taxon>
        <taxon>Bacillota</taxon>
        <taxon>Bacilli</taxon>
        <taxon>Bacillales</taxon>
        <taxon>Thermoactinomycetaceae</taxon>
        <taxon>Paludifilum</taxon>
    </lineage>
</organism>
<gene>
    <name evidence="6" type="ORF">CHM34_14185</name>
</gene>
<accession>A0A235B375</accession>
<protein>
    <recommendedName>
        <fullName evidence="5">Pre-toxin TG domain-containing protein</fullName>
    </recommendedName>
</protein>
<keyword evidence="2" id="KW-0964">Secreted</keyword>
<proteinExistence type="predicted"/>
<evidence type="ECO:0000313" key="7">
    <source>
        <dbReference type="Proteomes" id="UP000215459"/>
    </source>
</evidence>
<feature type="domain" description="Pre-toxin TG" evidence="5">
    <location>
        <begin position="141"/>
        <end position="211"/>
    </location>
</feature>
<feature type="region of interest" description="Disordered" evidence="3">
    <location>
        <begin position="63"/>
        <end position="126"/>
    </location>
</feature>